<evidence type="ECO:0000313" key="3">
    <source>
        <dbReference type="Proteomes" id="UP000076967"/>
    </source>
</evidence>
<protein>
    <recommendedName>
        <fullName evidence="1">Glycosyltransferase 2-like domain-containing protein</fullName>
    </recommendedName>
</protein>
<dbReference type="RefSeq" id="WP_068528014.1">
    <property type="nucleotide sequence ID" value="NZ_LVJH01000002.1"/>
</dbReference>
<dbReference type="EMBL" id="LVJH01000002">
    <property type="protein sequence ID" value="OAB46221.1"/>
    <property type="molecule type" value="Genomic_DNA"/>
</dbReference>
<dbReference type="Gene3D" id="3.90.550.10">
    <property type="entry name" value="Spore Coat Polysaccharide Biosynthesis Protein SpsA, Chain A"/>
    <property type="match status" value="1"/>
</dbReference>
<organism evidence="2 3">
    <name type="scientific">Paenibacillus glacialis</name>
    <dbReference type="NCBI Taxonomy" id="494026"/>
    <lineage>
        <taxon>Bacteria</taxon>
        <taxon>Bacillati</taxon>
        <taxon>Bacillota</taxon>
        <taxon>Bacilli</taxon>
        <taxon>Bacillales</taxon>
        <taxon>Paenibacillaceae</taxon>
        <taxon>Paenibacillus</taxon>
    </lineage>
</organism>
<dbReference type="CDD" id="cd00761">
    <property type="entry name" value="Glyco_tranf_GTA_type"/>
    <property type="match status" value="1"/>
</dbReference>
<dbReference type="Proteomes" id="UP000076967">
    <property type="component" value="Unassembled WGS sequence"/>
</dbReference>
<evidence type="ECO:0000259" key="1">
    <source>
        <dbReference type="Pfam" id="PF00535"/>
    </source>
</evidence>
<dbReference type="AlphaFoldDB" id="A0A168NYH3"/>
<name>A0A168NYH3_9BACL</name>
<dbReference type="SUPFAM" id="SSF53448">
    <property type="entry name" value="Nucleotide-diphospho-sugar transferases"/>
    <property type="match status" value="1"/>
</dbReference>
<keyword evidence="3" id="KW-1185">Reference proteome</keyword>
<reference evidence="2 3" key="1">
    <citation type="submission" date="2016-03" db="EMBL/GenBank/DDBJ databases">
        <title>Draft genome sequence of Paenibacillus glacialis DSM 22343.</title>
        <authorList>
            <person name="Shin S.-K."/>
            <person name="Yi H."/>
        </authorList>
    </citation>
    <scope>NUCLEOTIDE SEQUENCE [LARGE SCALE GENOMIC DNA]</scope>
    <source>
        <strain evidence="2 3">DSM 22343</strain>
    </source>
</reference>
<dbReference type="STRING" id="494026.PGLA_02230"/>
<dbReference type="InterPro" id="IPR001173">
    <property type="entry name" value="Glyco_trans_2-like"/>
</dbReference>
<proteinExistence type="predicted"/>
<feature type="domain" description="Glycosyltransferase 2-like" evidence="1">
    <location>
        <begin position="5"/>
        <end position="126"/>
    </location>
</feature>
<dbReference type="OrthoDB" id="140893at2"/>
<comment type="caution">
    <text evidence="2">The sequence shown here is derived from an EMBL/GenBank/DDBJ whole genome shotgun (WGS) entry which is preliminary data.</text>
</comment>
<dbReference type="Pfam" id="PF00535">
    <property type="entry name" value="Glycos_transf_2"/>
    <property type="match status" value="1"/>
</dbReference>
<dbReference type="InterPro" id="IPR029044">
    <property type="entry name" value="Nucleotide-diphossugar_trans"/>
</dbReference>
<accession>A0A168NYH3</accession>
<sequence>MLTLSVGIVTRNRNSDLFRCIESIENSIDHCLSNDVKIQIGKLVISNDGSEIVMQNTRYSWDVVEGPKRGIGANRNNIADNIIGDFGLITDDDMEFPLNFMMESVGNLLLVNKNTILTGKVKEFDEFTPPTEPDFWGYRRNRIESSQRPAGFTDQVTWLPIKCFSECKFDDAVIYGPTEMDFAYQLIFNGYEIRYIPELWAIHWGKNKSSVTINKADMEFSRIYYTLRRYYIWDRSVMKLMLFRILEIPRLSFALLKIMGLKGILLAFQSFISANINFEREKHSIIAKVRKAL</sequence>
<gene>
    <name evidence="2" type="ORF">PGLA_02230</name>
</gene>
<evidence type="ECO:0000313" key="2">
    <source>
        <dbReference type="EMBL" id="OAB46221.1"/>
    </source>
</evidence>